<sequence>MEESKIASAEIRYIFSKSAKTKAVIKVKYEDGSTKNGEGPQVIEEANELLEQLKDNPIFVPKVDDISEDDTTI</sequence>
<evidence type="ECO:0000313" key="1">
    <source>
        <dbReference type="EMBL" id="CAG9705864.1"/>
    </source>
</evidence>
<dbReference type="Proteomes" id="UP000789738">
    <property type="component" value="Unassembled WGS sequence"/>
</dbReference>
<evidence type="ECO:0000313" key="2">
    <source>
        <dbReference type="Proteomes" id="UP000789738"/>
    </source>
</evidence>
<reference evidence="1" key="1">
    <citation type="submission" date="2021-10" db="EMBL/GenBank/DDBJ databases">
        <authorList>
            <person name="Mesa V."/>
        </authorList>
    </citation>
    <scope>NUCLEOTIDE SEQUENCE</scope>
    <source>
        <strain evidence="1">CC3_PB</strain>
    </source>
</reference>
<comment type="caution">
    <text evidence="1">The sequence shown here is derived from an EMBL/GenBank/DDBJ whole genome shotgun (WGS) entry which is preliminary data.</text>
</comment>
<dbReference type="RefSeq" id="WP_210885860.1">
    <property type="nucleotide sequence ID" value="NZ_CAKJVE010000004.1"/>
</dbReference>
<protein>
    <submittedName>
        <fullName evidence="1">Uncharacterized protein</fullName>
    </submittedName>
</protein>
<name>A0AA86JKN3_9CLOT</name>
<proteinExistence type="predicted"/>
<accession>A0AA86JKN3</accession>
<dbReference type="AlphaFoldDB" id="A0AA86JKN3"/>
<gene>
    <name evidence="1" type="ORF">CNEO_42127</name>
</gene>
<dbReference type="EMBL" id="CAKJVE010000004">
    <property type="protein sequence ID" value="CAG9705864.1"/>
    <property type="molecule type" value="Genomic_DNA"/>
</dbReference>
<organism evidence="1 2">
    <name type="scientific">Clostridium neonatale</name>
    <dbReference type="NCBI Taxonomy" id="137838"/>
    <lineage>
        <taxon>Bacteria</taxon>
        <taxon>Bacillati</taxon>
        <taxon>Bacillota</taxon>
        <taxon>Clostridia</taxon>
        <taxon>Eubacteriales</taxon>
        <taxon>Clostridiaceae</taxon>
        <taxon>Clostridium</taxon>
    </lineage>
</organism>